<dbReference type="InterPro" id="IPR043426">
    <property type="entry name" value="MltB-like"/>
</dbReference>
<dbReference type="PANTHER" id="PTHR30163">
    <property type="entry name" value="MEMBRANE-BOUND LYTIC MUREIN TRANSGLYCOSYLASE B"/>
    <property type="match status" value="1"/>
</dbReference>
<dbReference type="Gene3D" id="1.10.530.10">
    <property type="match status" value="1"/>
</dbReference>
<dbReference type="NCBIfam" id="TIGR02283">
    <property type="entry name" value="MltB_2"/>
    <property type="match status" value="1"/>
</dbReference>
<dbReference type="CDD" id="cd13399">
    <property type="entry name" value="Slt35-like"/>
    <property type="match status" value="1"/>
</dbReference>
<dbReference type="PANTHER" id="PTHR30163:SF8">
    <property type="entry name" value="LYTIC MUREIN TRANSGLYCOSYLASE"/>
    <property type="match status" value="1"/>
</dbReference>
<feature type="domain" description="Transglycosylase SLT" evidence="2">
    <location>
        <begin position="27"/>
        <end position="326"/>
    </location>
</feature>
<proteinExistence type="predicted"/>
<dbReference type="STRING" id="364200.SAMN04488515_1084"/>
<dbReference type="AlphaFoldDB" id="A0A1I0P9T0"/>
<dbReference type="RefSeq" id="WP_089991190.1">
    <property type="nucleotide sequence ID" value="NZ_FOIZ01000001.1"/>
</dbReference>
<gene>
    <name evidence="3" type="ORF">SAMN04488515_1084</name>
</gene>
<dbReference type="SUPFAM" id="SSF53955">
    <property type="entry name" value="Lysozyme-like"/>
    <property type="match status" value="1"/>
</dbReference>
<evidence type="ECO:0000256" key="1">
    <source>
        <dbReference type="SAM" id="SignalP"/>
    </source>
</evidence>
<sequence>MRNFLFLLVVLPGLLSAQTRAEREADFETWLEIAVWPEAANAGVSRKTFDSALSRVRLNWDLPDLVPPAEQGQQRQTEFGAPSRYFEASVVGAATRIGREEAQRHAATLARIEAETGVPGRILLAIWGRESSYGRAAIPHDAFEVLATKAFAATRSSYFRSELIAALKIAESGRAPTPLRSSWAGALGQPQFMPSSYLAYARDGDGDGRADIWGSAPDTLASIAAYLENKGWQSSRDWGFEVALPASVSCTLEGPDQGRPIREWDAMGIARISGRPFPENEMNGEGYLMLPAGRLGPAFIVTPNFYVLKEYNTSDVYALFVGHVGDRIDFGVGDFIGQWRPVDTLLRSDVVALQTSLEGMGHDVGGADGLVGFKTRQSIGRWQETEGATPTCFPSKDLLIR</sequence>
<dbReference type="GO" id="GO:0008933">
    <property type="term" value="F:peptidoglycan lytic transglycosylase activity"/>
    <property type="evidence" value="ECO:0007669"/>
    <property type="project" value="TreeGrafter"/>
</dbReference>
<dbReference type="InterPro" id="IPR031304">
    <property type="entry name" value="SLT_2"/>
</dbReference>
<keyword evidence="4" id="KW-1185">Reference proteome</keyword>
<dbReference type="InterPro" id="IPR023346">
    <property type="entry name" value="Lysozyme-like_dom_sf"/>
</dbReference>
<dbReference type="GO" id="GO:0009253">
    <property type="term" value="P:peptidoglycan catabolic process"/>
    <property type="evidence" value="ECO:0007669"/>
    <property type="project" value="TreeGrafter"/>
</dbReference>
<organism evidence="3 4">
    <name type="scientific">Cognatiyoonia koreensis</name>
    <dbReference type="NCBI Taxonomy" id="364200"/>
    <lineage>
        <taxon>Bacteria</taxon>
        <taxon>Pseudomonadati</taxon>
        <taxon>Pseudomonadota</taxon>
        <taxon>Alphaproteobacteria</taxon>
        <taxon>Rhodobacterales</taxon>
        <taxon>Paracoccaceae</taxon>
        <taxon>Cognatiyoonia</taxon>
    </lineage>
</organism>
<dbReference type="SUPFAM" id="SSF47090">
    <property type="entry name" value="PGBD-like"/>
    <property type="match status" value="1"/>
</dbReference>
<reference evidence="3 4" key="1">
    <citation type="submission" date="2016-10" db="EMBL/GenBank/DDBJ databases">
        <authorList>
            <person name="de Groot N.N."/>
        </authorList>
    </citation>
    <scope>NUCLEOTIDE SEQUENCE [LARGE SCALE GENOMIC DNA]</scope>
    <source>
        <strain evidence="3 4">DSM 17925</strain>
    </source>
</reference>
<feature type="chain" id="PRO_5011526179" evidence="1">
    <location>
        <begin position="22"/>
        <end position="401"/>
    </location>
</feature>
<feature type="signal peptide" evidence="1">
    <location>
        <begin position="1"/>
        <end position="21"/>
    </location>
</feature>
<dbReference type="Gene3D" id="1.10.8.350">
    <property type="entry name" value="Bacterial muramidase"/>
    <property type="match status" value="1"/>
</dbReference>
<dbReference type="Proteomes" id="UP000199167">
    <property type="component" value="Unassembled WGS sequence"/>
</dbReference>
<evidence type="ECO:0000313" key="4">
    <source>
        <dbReference type="Proteomes" id="UP000199167"/>
    </source>
</evidence>
<accession>A0A1I0P9T0</accession>
<dbReference type="EMBL" id="FOIZ01000001">
    <property type="protein sequence ID" value="SEW10855.1"/>
    <property type="molecule type" value="Genomic_DNA"/>
</dbReference>
<protein>
    <submittedName>
        <fullName evidence="3">Lytic murein transglycosylase</fullName>
    </submittedName>
</protein>
<dbReference type="Pfam" id="PF13406">
    <property type="entry name" value="SLT_2"/>
    <property type="match status" value="1"/>
</dbReference>
<dbReference type="InterPro" id="IPR011970">
    <property type="entry name" value="MltB_2"/>
</dbReference>
<dbReference type="InterPro" id="IPR036365">
    <property type="entry name" value="PGBD-like_sf"/>
</dbReference>
<evidence type="ECO:0000259" key="2">
    <source>
        <dbReference type="Pfam" id="PF13406"/>
    </source>
</evidence>
<dbReference type="OrthoDB" id="9808544at2"/>
<keyword evidence="1" id="KW-0732">Signal</keyword>
<name>A0A1I0P9T0_9RHOB</name>
<evidence type="ECO:0000313" key="3">
    <source>
        <dbReference type="EMBL" id="SEW10855.1"/>
    </source>
</evidence>